<feature type="repeat" description="PPR" evidence="2">
    <location>
        <begin position="233"/>
        <end position="267"/>
    </location>
</feature>
<accession>A0A2I0X8A4</accession>
<dbReference type="PANTHER" id="PTHR45613:SF207">
    <property type="entry name" value="OS08G0300700 PROTEIN"/>
    <property type="match status" value="1"/>
</dbReference>
<dbReference type="InterPro" id="IPR011990">
    <property type="entry name" value="TPR-like_helical_dom_sf"/>
</dbReference>
<dbReference type="Pfam" id="PF12854">
    <property type="entry name" value="PPR_1"/>
    <property type="match status" value="3"/>
</dbReference>
<dbReference type="NCBIfam" id="TIGR00756">
    <property type="entry name" value="PPR"/>
    <property type="match status" value="12"/>
</dbReference>
<gene>
    <name evidence="4" type="ORF">MA16_Dca002669</name>
</gene>
<reference evidence="4 5" key="1">
    <citation type="journal article" date="2016" name="Sci. Rep.">
        <title>The Dendrobium catenatum Lindl. genome sequence provides insights into polysaccharide synthase, floral development and adaptive evolution.</title>
        <authorList>
            <person name="Zhang G.Q."/>
            <person name="Xu Q."/>
            <person name="Bian C."/>
            <person name="Tsai W.C."/>
            <person name="Yeh C.M."/>
            <person name="Liu K.W."/>
            <person name="Yoshida K."/>
            <person name="Zhang L.S."/>
            <person name="Chang S.B."/>
            <person name="Chen F."/>
            <person name="Shi Y."/>
            <person name="Su Y.Y."/>
            <person name="Zhang Y.Q."/>
            <person name="Chen L.J."/>
            <person name="Yin Y."/>
            <person name="Lin M."/>
            <person name="Huang H."/>
            <person name="Deng H."/>
            <person name="Wang Z.W."/>
            <person name="Zhu S.L."/>
            <person name="Zhao X."/>
            <person name="Deng C."/>
            <person name="Niu S.C."/>
            <person name="Huang J."/>
            <person name="Wang M."/>
            <person name="Liu G.H."/>
            <person name="Yang H.J."/>
            <person name="Xiao X.J."/>
            <person name="Hsiao Y.Y."/>
            <person name="Wu W.L."/>
            <person name="Chen Y.Y."/>
            <person name="Mitsuda N."/>
            <person name="Ohme-Takagi M."/>
            <person name="Luo Y.B."/>
            <person name="Van de Peer Y."/>
            <person name="Liu Z.J."/>
        </authorList>
    </citation>
    <scope>NUCLEOTIDE SEQUENCE [LARGE SCALE GENOMIC DNA]</scope>
    <source>
        <tissue evidence="4">The whole plant</tissue>
    </source>
</reference>
<feature type="domain" description="Pentatricopeptide repeat-containing protein-mitochondrial" evidence="3">
    <location>
        <begin position="266"/>
        <end position="364"/>
    </location>
</feature>
<evidence type="ECO:0000256" key="1">
    <source>
        <dbReference type="ARBA" id="ARBA00022737"/>
    </source>
</evidence>
<evidence type="ECO:0000313" key="4">
    <source>
        <dbReference type="EMBL" id="PKU84157.1"/>
    </source>
</evidence>
<organism evidence="4 5">
    <name type="scientific">Dendrobium catenatum</name>
    <dbReference type="NCBI Taxonomy" id="906689"/>
    <lineage>
        <taxon>Eukaryota</taxon>
        <taxon>Viridiplantae</taxon>
        <taxon>Streptophyta</taxon>
        <taxon>Embryophyta</taxon>
        <taxon>Tracheophyta</taxon>
        <taxon>Spermatophyta</taxon>
        <taxon>Magnoliopsida</taxon>
        <taxon>Liliopsida</taxon>
        <taxon>Asparagales</taxon>
        <taxon>Orchidaceae</taxon>
        <taxon>Epidendroideae</taxon>
        <taxon>Malaxideae</taxon>
        <taxon>Dendrobiinae</taxon>
        <taxon>Dendrobium</taxon>
    </lineage>
</organism>
<dbReference type="AlphaFoldDB" id="A0A2I0X8A4"/>
<feature type="repeat" description="PPR" evidence="2">
    <location>
        <begin position="302"/>
        <end position="336"/>
    </location>
</feature>
<feature type="repeat" description="PPR" evidence="2">
    <location>
        <begin position="197"/>
        <end position="232"/>
    </location>
</feature>
<feature type="repeat" description="PPR" evidence="2">
    <location>
        <begin position="473"/>
        <end position="507"/>
    </location>
</feature>
<sequence length="851" mass="95675">MLNFGVKFTARPRPVLFGFHLMALRTLSSRSKRSLPSFSYTSSPSSPSYSHGASSSIDSSLSATLLAHELFDVFSQPPNVRDSDMLCSLGRRLTPETVEIVLKDLRGWRAAHEFFRWASWQEGFRHSCYTYNAMAEILSRARRRTQLKALARELVGQRCPMTPGALGFLIRCLGRQGLAEDASFVFDHAKDLSCIPNSYTYNCFLEVLARMGKVELVETRFTEMVEVMGWEPDKYTLTSVLQSYCNAGKLDDVFRIFNEINDKGWLDDHIFTILVVSFSKWGEVDRAFEMVELMENFGMRPNEKTFHVLIHGFSMQGRLDKAVELFEKMKGLGLNGDLPLLSVLIEGLCEGNEIKRALSLYKEMKVVGINPDLLLARKMISTICAEGDFITANQLFEEEGEILDLDSLVSLYNAVLDGLVRRDDAEWAYTLLKAMMEPPTSPAQHLIFLEDAGCESESSGNTMFKIKKTAQPNVESFGIVICGLCKIQKIDIALALMRDMIAIGCKGKILIYNDMISELCKADRLEEGYEVLRTMKEFGFEPTEFTQNSIFYALCKRENFSGVFALLKEMRLKGHVPWIKHCTLMVERLCKNGKVEAAYDFLDGIVQIGFLPDIIAYSAAIDGMCKAGNVEKALRHFRDISSNCFFPDVVAYNILINGFCKAGMLNSAQEMLDEMLENHLVPSVVTYNSMIDGWCKANKMSEALTCLTKMVDATRKPNTTTYTSLIDGMCNAGAPEDAVLFWNEMKEKGCAPNEISYTAIIHGLCKCGRADAALVYFHDMKQSGFSLGTYIYLLLINSLILIAKMNEAFELLNEILQKDCCPLIGSKNHQLLLKAVTNLFERKSHPVDLRA</sequence>
<dbReference type="Proteomes" id="UP000233837">
    <property type="component" value="Unassembled WGS sequence"/>
</dbReference>
<feature type="repeat" description="PPR" evidence="2">
    <location>
        <begin position="648"/>
        <end position="682"/>
    </location>
</feature>
<dbReference type="Pfam" id="PF01535">
    <property type="entry name" value="PPR"/>
    <property type="match status" value="2"/>
</dbReference>
<protein>
    <submittedName>
        <fullName evidence="4">Pentatricopeptide repeat-containing protein</fullName>
    </submittedName>
</protein>
<feature type="repeat" description="PPR" evidence="2">
    <location>
        <begin position="543"/>
        <end position="577"/>
    </location>
</feature>
<feature type="repeat" description="PPR" evidence="2">
    <location>
        <begin position="337"/>
        <end position="371"/>
    </location>
</feature>
<proteinExistence type="predicted"/>
<feature type="repeat" description="PPR" evidence="2">
    <location>
        <begin position="508"/>
        <end position="542"/>
    </location>
</feature>
<evidence type="ECO:0000313" key="5">
    <source>
        <dbReference type="Proteomes" id="UP000233837"/>
    </source>
</evidence>
<name>A0A2I0X8A4_9ASPA</name>
<dbReference type="PROSITE" id="PS51375">
    <property type="entry name" value="PPR"/>
    <property type="match status" value="12"/>
</dbReference>
<evidence type="ECO:0000259" key="3">
    <source>
        <dbReference type="Pfam" id="PF23276"/>
    </source>
</evidence>
<keyword evidence="5" id="KW-1185">Reference proteome</keyword>
<dbReference type="OrthoDB" id="185373at2759"/>
<feature type="repeat" description="PPR" evidence="2">
    <location>
        <begin position="613"/>
        <end position="647"/>
    </location>
</feature>
<dbReference type="Pfam" id="PF13041">
    <property type="entry name" value="PPR_2"/>
    <property type="match status" value="3"/>
</dbReference>
<keyword evidence="1" id="KW-0677">Repeat</keyword>
<dbReference type="Pfam" id="PF23276">
    <property type="entry name" value="TPR_24"/>
    <property type="match status" value="1"/>
</dbReference>
<reference evidence="4 5" key="2">
    <citation type="journal article" date="2017" name="Nature">
        <title>The Apostasia genome and the evolution of orchids.</title>
        <authorList>
            <person name="Zhang G.Q."/>
            <person name="Liu K.W."/>
            <person name="Li Z."/>
            <person name="Lohaus R."/>
            <person name="Hsiao Y.Y."/>
            <person name="Niu S.C."/>
            <person name="Wang J.Y."/>
            <person name="Lin Y.C."/>
            <person name="Xu Q."/>
            <person name="Chen L.J."/>
            <person name="Yoshida K."/>
            <person name="Fujiwara S."/>
            <person name="Wang Z.W."/>
            <person name="Zhang Y.Q."/>
            <person name="Mitsuda N."/>
            <person name="Wang M."/>
            <person name="Liu G.H."/>
            <person name="Pecoraro L."/>
            <person name="Huang H.X."/>
            <person name="Xiao X.J."/>
            <person name="Lin M."/>
            <person name="Wu X.Y."/>
            <person name="Wu W.L."/>
            <person name="Chen Y.Y."/>
            <person name="Chang S.B."/>
            <person name="Sakamoto S."/>
            <person name="Ohme-Takagi M."/>
            <person name="Yagi M."/>
            <person name="Zeng S.J."/>
            <person name="Shen C.Y."/>
            <person name="Yeh C.M."/>
            <person name="Luo Y.B."/>
            <person name="Tsai W.C."/>
            <person name="Van de Peer Y."/>
            <person name="Liu Z.J."/>
        </authorList>
    </citation>
    <scope>NUCLEOTIDE SEQUENCE [LARGE SCALE GENOMIC DNA]</scope>
    <source>
        <tissue evidence="4">The whole plant</tissue>
    </source>
</reference>
<evidence type="ECO:0000256" key="2">
    <source>
        <dbReference type="PROSITE-ProRule" id="PRU00708"/>
    </source>
</evidence>
<feature type="repeat" description="PPR" evidence="2">
    <location>
        <begin position="683"/>
        <end position="717"/>
    </location>
</feature>
<dbReference type="InterPro" id="IPR002885">
    <property type="entry name" value="PPR_rpt"/>
</dbReference>
<feature type="repeat" description="PPR" evidence="2">
    <location>
        <begin position="718"/>
        <end position="752"/>
    </location>
</feature>
<feature type="repeat" description="PPR" evidence="2">
    <location>
        <begin position="753"/>
        <end position="787"/>
    </location>
</feature>
<dbReference type="Gene3D" id="1.25.40.10">
    <property type="entry name" value="Tetratricopeptide repeat domain"/>
    <property type="match status" value="7"/>
</dbReference>
<dbReference type="InterPro" id="IPR057027">
    <property type="entry name" value="TPR_mt"/>
</dbReference>
<dbReference type="EMBL" id="KZ502052">
    <property type="protein sequence ID" value="PKU84157.1"/>
    <property type="molecule type" value="Genomic_DNA"/>
</dbReference>
<dbReference type="PANTHER" id="PTHR45613">
    <property type="entry name" value="PENTATRICOPEPTIDE REPEAT-CONTAINING PROTEIN"/>
    <property type="match status" value="1"/>
</dbReference>